<feature type="region of interest" description="Disordered" evidence="4">
    <location>
        <begin position="29"/>
        <end position="67"/>
    </location>
</feature>
<name>A0A918C9Q8_9DEIO</name>
<dbReference type="PANTHER" id="PTHR32303">
    <property type="entry name" value="QUINOPROTEIN ALCOHOL DEHYDROGENASE (CYTOCHROME C)"/>
    <property type="match status" value="1"/>
</dbReference>
<reference evidence="7" key="2">
    <citation type="submission" date="2020-09" db="EMBL/GenBank/DDBJ databases">
        <authorList>
            <person name="Sun Q."/>
            <person name="Ohkuma M."/>
        </authorList>
    </citation>
    <scope>NUCLEOTIDE SEQUENCE</scope>
    <source>
        <strain evidence="7">JCM 31311</strain>
    </source>
</reference>
<evidence type="ECO:0000256" key="5">
    <source>
        <dbReference type="SAM" id="SignalP"/>
    </source>
</evidence>
<feature type="compositionally biased region" description="Low complexity" evidence="4">
    <location>
        <begin position="29"/>
        <end position="39"/>
    </location>
</feature>
<comment type="similarity">
    <text evidence="2">Belongs to the bacterial PQQ dehydrogenase family.</text>
</comment>
<dbReference type="GO" id="GO:0016491">
    <property type="term" value="F:oxidoreductase activity"/>
    <property type="evidence" value="ECO:0007669"/>
    <property type="project" value="UniProtKB-KW"/>
</dbReference>
<dbReference type="InterPro" id="IPR002372">
    <property type="entry name" value="PQQ_rpt_dom"/>
</dbReference>
<feature type="domain" description="Pyrrolo-quinoline quinone repeat" evidence="6">
    <location>
        <begin position="449"/>
        <end position="513"/>
    </location>
</feature>
<dbReference type="AlphaFoldDB" id="A0A918C9Q8"/>
<sequence length="539" mass="57510">MRSKFLTLALALCAAALAQEHAPAFAPSTQTISTAASSSEPTDAQLADPNSADWPATGHDLGSQRHSPLKQINTTNAAQLKKVCTLDLHLSTTFETSLVEVGGTLFFTTPSGTYAADAATCKLRWHSEYAYQDPIVYPAQRGVAIAQGRVMRGTPDGHVLAYDLQTGKLLWNAHLVDSTSGAFIPAAPVAYGGRLFIGTAGGDWAANGYVTALDIKTGKQLWRFNAIPQKGEFGADTWPNDLAREHGGGANWTSVSLDPEEGTLYVPLGNPQADLNGGNRRGANLFSDSVVALDTQNGHLRWYVQQLAHDTHDWDTSAAPAVYQRGGHPYMTLGTKAAQLFIYDRTTHKLLSTTPIATRLNTGTPPVKANPQRTCPGMNGGVEWNGPSYHPGLDLIYINTVDFCAKYQLIPGKMIPGMFYFDGAATFDPPSKASGWTYAVHAGDGSVAWKLHQKTPMLAGVTTTDGGLVLTGDMNGEVQAIDARTGRVLYRDQTHAAVLGGVITYQTGGRQYVAAAAGGTWTGPLPKPSGNRVAIYRLP</sequence>
<evidence type="ECO:0000256" key="3">
    <source>
        <dbReference type="ARBA" id="ARBA00023002"/>
    </source>
</evidence>
<reference evidence="7" key="1">
    <citation type="journal article" date="2014" name="Int. J. Syst. Evol. Microbiol.">
        <title>Complete genome sequence of Corynebacterium casei LMG S-19264T (=DSM 44701T), isolated from a smear-ripened cheese.</title>
        <authorList>
            <consortium name="US DOE Joint Genome Institute (JGI-PGF)"/>
            <person name="Walter F."/>
            <person name="Albersmeier A."/>
            <person name="Kalinowski J."/>
            <person name="Ruckert C."/>
        </authorList>
    </citation>
    <scope>NUCLEOTIDE SEQUENCE</scope>
    <source>
        <strain evidence="7">JCM 31311</strain>
    </source>
</reference>
<dbReference type="InterPro" id="IPR011047">
    <property type="entry name" value="Quinoprotein_ADH-like_sf"/>
</dbReference>
<evidence type="ECO:0000256" key="1">
    <source>
        <dbReference type="ARBA" id="ARBA00001931"/>
    </source>
</evidence>
<comment type="caution">
    <text evidence="7">The sequence shown here is derived from an EMBL/GenBank/DDBJ whole genome shotgun (WGS) entry which is preliminary data.</text>
</comment>
<protein>
    <submittedName>
        <fullName evidence="7">Alcohol dehydrogenase</fullName>
    </submittedName>
</protein>
<dbReference type="EMBL" id="BMQL01000012">
    <property type="protein sequence ID" value="GGR10554.1"/>
    <property type="molecule type" value="Genomic_DNA"/>
</dbReference>
<dbReference type="Proteomes" id="UP000603865">
    <property type="component" value="Unassembled WGS sequence"/>
</dbReference>
<dbReference type="InterPro" id="IPR018391">
    <property type="entry name" value="PQQ_b-propeller_rpt"/>
</dbReference>
<dbReference type="RefSeq" id="WP_189090702.1">
    <property type="nucleotide sequence ID" value="NZ_BMQL01000012.1"/>
</dbReference>
<evidence type="ECO:0000259" key="6">
    <source>
        <dbReference type="Pfam" id="PF01011"/>
    </source>
</evidence>
<evidence type="ECO:0000313" key="7">
    <source>
        <dbReference type="EMBL" id="GGR10554.1"/>
    </source>
</evidence>
<dbReference type="SMART" id="SM00564">
    <property type="entry name" value="PQQ"/>
    <property type="match status" value="5"/>
</dbReference>
<dbReference type="SUPFAM" id="SSF50998">
    <property type="entry name" value="Quinoprotein alcohol dehydrogenase-like"/>
    <property type="match status" value="1"/>
</dbReference>
<dbReference type="Pfam" id="PF01011">
    <property type="entry name" value="PQQ"/>
    <property type="match status" value="2"/>
</dbReference>
<feature type="signal peptide" evidence="5">
    <location>
        <begin position="1"/>
        <end position="18"/>
    </location>
</feature>
<keyword evidence="3" id="KW-0560">Oxidoreductase</keyword>
<evidence type="ECO:0000313" key="8">
    <source>
        <dbReference type="Proteomes" id="UP000603865"/>
    </source>
</evidence>
<gene>
    <name evidence="7" type="ORF">GCM10008957_24060</name>
</gene>
<comment type="cofactor">
    <cofactor evidence="1">
        <name>pyrroloquinoline quinone</name>
        <dbReference type="ChEBI" id="CHEBI:58442"/>
    </cofactor>
</comment>
<organism evidence="7 8">
    <name type="scientific">Deinococcus ruber</name>
    <dbReference type="NCBI Taxonomy" id="1848197"/>
    <lineage>
        <taxon>Bacteria</taxon>
        <taxon>Thermotogati</taxon>
        <taxon>Deinococcota</taxon>
        <taxon>Deinococci</taxon>
        <taxon>Deinococcales</taxon>
        <taxon>Deinococcaceae</taxon>
        <taxon>Deinococcus</taxon>
    </lineage>
</organism>
<evidence type="ECO:0000256" key="4">
    <source>
        <dbReference type="SAM" id="MobiDB-lite"/>
    </source>
</evidence>
<accession>A0A918C9Q8</accession>
<feature type="chain" id="PRO_5037724565" evidence="5">
    <location>
        <begin position="19"/>
        <end position="539"/>
    </location>
</feature>
<keyword evidence="8" id="KW-1185">Reference proteome</keyword>
<evidence type="ECO:0000256" key="2">
    <source>
        <dbReference type="ARBA" id="ARBA00008156"/>
    </source>
</evidence>
<keyword evidence="5" id="KW-0732">Signal</keyword>
<feature type="domain" description="Pyrrolo-quinoline quinone repeat" evidence="6">
    <location>
        <begin position="54"/>
        <end position="349"/>
    </location>
</feature>
<dbReference type="Gene3D" id="2.140.10.10">
    <property type="entry name" value="Quinoprotein alcohol dehydrogenase-like superfamily"/>
    <property type="match status" value="1"/>
</dbReference>
<proteinExistence type="inferred from homology"/>